<evidence type="ECO:0000313" key="1">
    <source>
        <dbReference type="EMBL" id="GIY44117.1"/>
    </source>
</evidence>
<accession>A0AAV4TGW7</accession>
<dbReference type="Proteomes" id="UP001054945">
    <property type="component" value="Unassembled WGS sequence"/>
</dbReference>
<gene>
    <name evidence="1" type="ORF">CEXT_600991</name>
</gene>
<comment type="caution">
    <text evidence="1">The sequence shown here is derived from an EMBL/GenBank/DDBJ whole genome shotgun (WGS) entry which is preliminary data.</text>
</comment>
<reference evidence="1 2" key="1">
    <citation type="submission" date="2021-06" db="EMBL/GenBank/DDBJ databases">
        <title>Caerostris extrusa draft genome.</title>
        <authorList>
            <person name="Kono N."/>
            <person name="Arakawa K."/>
        </authorList>
    </citation>
    <scope>NUCLEOTIDE SEQUENCE [LARGE SCALE GENOMIC DNA]</scope>
</reference>
<keyword evidence="2" id="KW-1185">Reference proteome</keyword>
<proteinExistence type="predicted"/>
<evidence type="ECO:0000313" key="2">
    <source>
        <dbReference type="Proteomes" id="UP001054945"/>
    </source>
</evidence>
<dbReference type="AlphaFoldDB" id="A0AAV4TGW7"/>
<sequence length="97" mass="11598">MSDLANKWSLFIFFPNEKVRIYTRYFFVHRSETRNIEAPQGIDRARGSSPRVRYESRRYHLLEYTHYLRHNGKAPLDKFIRDCFGCATIFGGFRSKS</sequence>
<evidence type="ECO:0008006" key="3">
    <source>
        <dbReference type="Google" id="ProtNLM"/>
    </source>
</evidence>
<organism evidence="1 2">
    <name type="scientific">Caerostris extrusa</name>
    <name type="common">Bark spider</name>
    <name type="synonym">Caerostris bankana</name>
    <dbReference type="NCBI Taxonomy" id="172846"/>
    <lineage>
        <taxon>Eukaryota</taxon>
        <taxon>Metazoa</taxon>
        <taxon>Ecdysozoa</taxon>
        <taxon>Arthropoda</taxon>
        <taxon>Chelicerata</taxon>
        <taxon>Arachnida</taxon>
        <taxon>Araneae</taxon>
        <taxon>Araneomorphae</taxon>
        <taxon>Entelegynae</taxon>
        <taxon>Araneoidea</taxon>
        <taxon>Araneidae</taxon>
        <taxon>Caerostris</taxon>
    </lineage>
</organism>
<name>A0AAV4TGW7_CAEEX</name>
<protein>
    <recommendedName>
        <fullName evidence="3">Maturase K</fullName>
    </recommendedName>
</protein>
<dbReference type="EMBL" id="BPLR01011093">
    <property type="protein sequence ID" value="GIY44117.1"/>
    <property type="molecule type" value="Genomic_DNA"/>
</dbReference>